<organism evidence="2 3">
    <name type="scientific">Corymbia citriodora subsp. variegata</name>
    <dbReference type="NCBI Taxonomy" id="360336"/>
    <lineage>
        <taxon>Eukaryota</taxon>
        <taxon>Viridiplantae</taxon>
        <taxon>Streptophyta</taxon>
        <taxon>Embryophyta</taxon>
        <taxon>Tracheophyta</taxon>
        <taxon>Spermatophyta</taxon>
        <taxon>Magnoliopsida</taxon>
        <taxon>eudicotyledons</taxon>
        <taxon>Gunneridae</taxon>
        <taxon>Pentapetalae</taxon>
        <taxon>rosids</taxon>
        <taxon>malvids</taxon>
        <taxon>Myrtales</taxon>
        <taxon>Myrtaceae</taxon>
        <taxon>Myrtoideae</taxon>
        <taxon>Eucalypteae</taxon>
        <taxon>Corymbia</taxon>
    </lineage>
</organism>
<protein>
    <submittedName>
        <fullName evidence="2">Uncharacterized protein</fullName>
    </submittedName>
</protein>
<evidence type="ECO:0000256" key="1">
    <source>
        <dbReference type="SAM" id="Phobius"/>
    </source>
</evidence>
<gene>
    <name evidence="2" type="ORF">BT93_L3454</name>
</gene>
<proteinExistence type="predicted"/>
<feature type="transmembrane region" description="Helical" evidence="1">
    <location>
        <begin position="100"/>
        <end position="118"/>
    </location>
</feature>
<feature type="transmembrane region" description="Helical" evidence="1">
    <location>
        <begin position="48"/>
        <end position="68"/>
    </location>
</feature>
<evidence type="ECO:0000313" key="2">
    <source>
        <dbReference type="EMBL" id="KAF7851629.1"/>
    </source>
</evidence>
<dbReference type="Gramene" id="rna-gnl|WGS:JABURB|Cocit.L3454.1">
    <property type="protein sequence ID" value="cds-KAF7851629.1"/>
    <property type="gene ID" value="gene-BT93_L3454"/>
</dbReference>
<feature type="transmembrane region" description="Helical" evidence="1">
    <location>
        <begin position="12"/>
        <end position="36"/>
    </location>
</feature>
<keyword evidence="1" id="KW-0812">Transmembrane</keyword>
<dbReference type="OrthoDB" id="1743432at2759"/>
<dbReference type="AlphaFoldDB" id="A0A8T0CZG0"/>
<dbReference type="EMBL" id="MU089530">
    <property type="protein sequence ID" value="KAF7851629.1"/>
    <property type="molecule type" value="Genomic_DNA"/>
</dbReference>
<reference evidence="2" key="1">
    <citation type="submission" date="2020-05" db="EMBL/GenBank/DDBJ databases">
        <title>WGS assembly of Corymbia citriodora subspecies variegata.</title>
        <authorList>
            <person name="Barry K."/>
            <person name="Hundley H."/>
            <person name="Shu S."/>
            <person name="Jenkins J."/>
            <person name="Grimwood J."/>
            <person name="Baten A."/>
        </authorList>
    </citation>
    <scope>NUCLEOTIDE SEQUENCE</scope>
    <source>
        <strain evidence="2">CV2-018</strain>
    </source>
</reference>
<sequence length="119" mass="12848">MGRGGGPSPLVPTLIVGALGVFILWPTSTWLVKLVLPMFQSSGDDEGGVMSFVMVLFCLSLLFLIHFLTTFFPSHHFPTFVGSSKLPRSSSSSYDGGCDGFGLGSLLFVALFFVLYNFL</sequence>
<keyword evidence="1" id="KW-1133">Transmembrane helix</keyword>
<dbReference type="Proteomes" id="UP000806378">
    <property type="component" value="Unassembled WGS sequence"/>
</dbReference>
<keyword evidence="1" id="KW-0472">Membrane</keyword>
<comment type="caution">
    <text evidence="2">The sequence shown here is derived from an EMBL/GenBank/DDBJ whole genome shotgun (WGS) entry which is preliminary data.</text>
</comment>
<evidence type="ECO:0000313" key="3">
    <source>
        <dbReference type="Proteomes" id="UP000806378"/>
    </source>
</evidence>
<accession>A0A8T0CZG0</accession>
<keyword evidence="3" id="KW-1185">Reference proteome</keyword>
<name>A0A8T0CZG0_CORYI</name>